<keyword evidence="1" id="KW-1185">Reference proteome</keyword>
<dbReference type="GO" id="GO:0005886">
    <property type="term" value="C:plasma membrane"/>
    <property type="evidence" value="ECO:0007669"/>
    <property type="project" value="TreeGrafter"/>
</dbReference>
<reference evidence="2" key="1">
    <citation type="submission" date="2025-08" db="UniProtKB">
        <authorList>
            <consortium name="RefSeq"/>
        </authorList>
    </citation>
    <scope>IDENTIFICATION</scope>
    <source>
        <tissue evidence="2">Whole organism</tissue>
    </source>
</reference>
<dbReference type="OrthoDB" id="8190635at2759"/>
<evidence type="ECO:0000313" key="1">
    <source>
        <dbReference type="Proteomes" id="UP000694843"/>
    </source>
</evidence>
<evidence type="ECO:0000313" key="2">
    <source>
        <dbReference type="RefSeq" id="XP_018012887.2"/>
    </source>
</evidence>
<dbReference type="PANTHER" id="PTHR39960:SF1">
    <property type="entry name" value="LD34147P"/>
    <property type="match status" value="1"/>
</dbReference>
<dbReference type="RefSeq" id="XP_018012887.2">
    <property type="nucleotide sequence ID" value="XM_018157398.2"/>
</dbReference>
<accession>A0A8B7NGY5</accession>
<dbReference type="Proteomes" id="UP000694843">
    <property type="component" value="Unplaced"/>
</dbReference>
<name>A0A8B7NGY5_HYAAZ</name>
<proteinExistence type="predicted"/>
<protein>
    <submittedName>
        <fullName evidence="2">Uncharacterized protein LOC108669952</fullName>
    </submittedName>
</protein>
<gene>
    <name evidence="2" type="primary">LOC108669952</name>
</gene>
<sequence>MPIWVPDDLVKAFSADERQRNMLTKISEGLDRLLLAAVEPSLGRNPGVLPDLPRDVALPSTGEVERDVKTIIRKMDELEGSLVTHFRGVSSEVRTLNSAVNQQSERLVGRQEGILSAVQSCQQRENEVSRSEGCESCQTLEAEVVSRLEHLTRLTRNQDLVLQDLKMSTTSGLEQQQTGLLSVLREIQEEEATSNGSLSTVLEGLRSLEEASRQNLGTLHSNLKTVVDQNSALIQEKIETMAGAVKEGHANIMGALDDSASMTDNLQSTVADNYELLSKEISGLNKVEQVMINTADAVLDTKRSIEFGIQQIILELSEIVSKSGSNINSTLSDQINSISFNILKNQTSALTNMTQRMEDEISQVWRQIGIMYQQVEQSVHMLDDLKDTTSQHMNVSLSRVGNMDGTVGEINNKVADVEGNLNYLLGRLSLVVSEFNHMKVGVGNELDRLREMATQEITIPNGNQDSLKYNINRKRHIPQEYE</sequence>
<dbReference type="KEGG" id="hazt:108669952"/>
<dbReference type="PANTHER" id="PTHR39960">
    <property type="entry name" value="LD34147P"/>
    <property type="match status" value="1"/>
</dbReference>
<organism evidence="1 2">
    <name type="scientific">Hyalella azteca</name>
    <name type="common">Amphipod</name>
    <dbReference type="NCBI Taxonomy" id="294128"/>
    <lineage>
        <taxon>Eukaryota</taxon>
        <taxon>Metazoa</taxon>
        <taxon>Ecdysozoa</taxon>
        <taxon>Arthropoda</taxon>
        <taxon>Crustacea</taxon>
        <taxon>Multicrustacea</taxon>
        <taxon>Malacostraca</taxon>
        <taxon>Eumalacostraca</taxon>
        <taxon>Peracarida</taxon>
        <taxon>Amphipoda</taxon>
        <taxon>Senticaudata</taxon>
        <taxon>Talitrida</taxon>
        <taxon>Talitroidea</taxon>
        <taxon>Hyalellidae</taxon>
        <taxon>Hyalella</taxon>
    </lineage>
</organism>
<dbReference type="AlphaFoldDB" id="A0A8B7NGY5"/>
<dbReference type="GeneID" id="108669952"/>